<proteinExistence type="predicted"/>
<evidence type="ECO:0000256" key="6">
    <source>
        <dbReference type="ARBA" id="ARBA00023040"/>
    </source>
</evidence>
<evidence type="ECO:0000259" key="11">
    <source>
        <dbReference type="PROSITE" id="PS50262"/>
    </source>
</evidence>
<evidence type="ECO:0000256" key="4">
    <source>
        <dbReference type="ARBA" id="ARBA00022725"/>
    </source>
</evidence>
<evidence type="ECO:0000256" key="5">
    <source>
        <dbReference type="ARBA" id="ARBA00022989"/>
    </source>
</evidence>
<dbReference type="PANTHER" id="PTHR26452">
    <property type="entry name" value="OLFACTORY RECEPTOR"/>
    <property type="match status" value="1"/>
</dbReference>
<dbReference type="GO" id="GO:0004984">
    <property type="term" value="F:olfactory receptor activity"/>
    <property type="evidence" value="ECO:0007669"/>
    <property type="project" value="InterPro"/>
</dbReference>
<dbReference type="GO" id="GO:0005886">
    <property type="term" value="C:plasma membrane"/>
    <property type="evidence" value="ECO:0007669"/>
    <property type="project" value="UniProtKB-SubCell"/>
</dbReference>
<dbReference type="Gene3D" id="1.20.1070.10">
    <property type="entry name" value="Rhodopsin 7-helix transmembrane proteins"/>
    <property type="match status" value="1"/>
</dbReference>
<evidence type="ECO:0000256" key="3">
    <source>
        <dbReference type="ARBA" id="ARBA00022692"/>
    </source>
</evidence>
<dbReference type="GeneTree" id="ENSGT01010000222320"/>
<sequence length="171" mass="19646">MSCNIYVVFDYFLLINSLQNKSVTEAMTKEVFNETQVNGFVILGLSDSRELKVPLFLLFLFVWLITVLSNLVIITLICLDIHLQKPMYFFLCNMSFLDICYTTVTAPKLLHDIISDDQNVSFIGCMTQLFFFNSFGSMEYMLLTSMAYDRSHGRLAGWMTAPPIKGAWQSR</sequence>
<dbReference type="Pfam" id="PF13853">
    <property type="entry name" value="7tm_4"/>
    <property type="match status" value="1"/>
</dbReference>
<dbReference type="InterPro" id="IPR050516">
    <property type="entry name" value="Olfactory_GPCR"/>
</dbReference>
<keyword evidence="7 10" id="KW-0472">Membrane</keyword>
<feature type="domain" description="G-protein coupled receptors family 1 profile" evidence="11">
    <location>
        <begin position="69"/>
        <end position="171"/>
    </location>
</feature>
<comment type="subcellular location">
    <subcellularLocation>
        <location evidence="1">Cell membrane</location>
        <topology evidence="1">Multi-pass membrane protein</topology>
    </subcellularLocation>
</comment>
<evidence type="ECO:0000256" key="10">
    <source>
        <dbReference type="SAM" id="Phobius"/>
    </source>
</evidence>
<keyword evidence="9" id="KW-0807">Transducer</keyword>
<dbReference type="Ensembl" id="ENSLLET00000009018.1">
    <property type="protein sequence ID" value="ENSLLEP00000008675.1"/>
    <property type="gene ID" value="ENSLLEG00000005540.1"/>
</dbReference>
<evidence type="ECO:0000256" key="7">
    <source>
        <dbReference type="ARBA" id="ARBA00023136"/>
    </source>
</evidence>
<dbReference type="Proteomes" id="UP000694569">
    <property type="component" value="Unplaced"/>
</dbReference>
<evidence type="ECO:0000256" key="2">
    <source>
        <dbReference type="ARBA" id="ARBA00022475"/>
    </source>
</evidence>
<dbReference type="AlphaFoldDB" id="A0A8C5M979"/>
<dbReference type="InterPro" id="IPR017452">
    <property type="entry name" value="GPCR_Rhodpsn_7TM"/>
</dbReference>
<feature type="transmembrane region" description="Helical" evidence="10">
    <location>
        <begin position="55"/>
        <end position="79"/>
    </location>
</feature>
<keyword evidence="5 10" id="KW-1133">Transmembrane helix</keyword>
<evidence type="ECO:0000256" key="8">
    <source>
        <dbReference type="ARBA" id="ARBA00023170"/>
    </source>
</evidence>
<name>A0A8C5M979_9ANUR</name>
<dbReference type="SUPFAM" id="SSF81321">
    <property type="entry name" value="Family A G protein-coupled receptor-like"/>
    <property type="match status" value="1"/>
</dbReference>
<keyword evidence="6" id="KW-0297">G-protein coupled receptor</keyword>
<keyword evidence="4" id="KW-0716">Sensory transduction</keyword>
<reference evidence="12" key="1">
    <citation type="submission" date="2025-08" db="UniProtKB">
        <authorList>
            <consortium name="Ensembl"/>
        </authorList>
    </citation>
    <scope>IDENTIFICATION</scope>
</reference>
<reference evidence="12" key="2">
    <citation type="submission" date="2025-09" db="UniProtKB">
        <authorList>
            <consortium name="Ensembl"/>
        </authorList>
    </citation>
    <scope>IDENTIFICATION</scope>
</reference>
<keyword evidence="2" id="KW-1003">Cell membrane</keyword>
<organism evidence="12 13">
    <name type="scientific">Leptobrachium leishanense</name>
    <name type="common">Leishan spiny toad</name>
    <dbReference type="NCBI Taxonomy" id="445787"/>
    <lineage>
        <taxon>Eukaryota</taxon>
        <taxon>Metazoa</taxon>
        <taxon>Chordata</taxon>
        <taxon>Craniata</taxon>
        <taxon>Vertebrata</taxon>
        <taxon>Euteleostomi</taxon>
        <taxon>Amphibia</taxon>
        <taxon>Batrachia</taxon>
        <taxon>Anura</taxon>
        <taxon>Pelobatoidea</taxon>
        <taxon>Megophryidae</taxon>
        <taxon>Leptobrachium</taxon>
    </lineage>
</organism>
<accession>A0A8C5M979</accession>
<keyword evidence="8" id="KW-0675">Receptor</keyword>
<keyword evidence="4" id="KW-0552">Olfaction</keyword>
<evidence type="ECO:0000256" key="9">
    <source>
        <dbReference type="ARBA" id="ARBA00023224"/>
    </source>
</evidence>
<dbReference type="PROSITE" id="PS50262">
    <property type="entry name" value="G_PROTEIN_RECEP_F1_2"/>
    <property type="match status" value="1"/>
</dbReference>
<dbReference type="OrthoDB" id="9631331at2759"/>
<evidence type="ECO:0000256" key="1">
    <source>
        <dbReference type="ARBA" id="ARBA00004651"/>
    </source>
</evidence>
<dbReference type="GO" id="GO:0004930">
    <property type="term" value="F:G protein-coupled receptor activity"/>
    <property type="evidence" value="ECO:0007669"/>
    <property type="project" value="UniProtKB-KW"/>
</dbReference>
<dbReference type="FunFam" id="1.20.1070.10:FF:000410">
    <property type="entry name" value="Olfactory receptor 1348"/>
    <property type="match status" value="1"/>
</dbReference>
<keyword evidence="13" id="KW-1185">Reference proteome</keyword>
<evidence type="ECO:0000313" key="13">
    <source>
        <dbReference type="Proteomes" id="UP000694569"/>
    </source>
</evidence>
<protein>
    <recommendedName>
        <fullName evidence="11">G-protein coupled receptors family 1 profile domain-containing protein</fullName>
    </recommendedName>
</protein>
<keyword evidence="3 10" id="KW-0812">Transmembrane</keyword>
<evidence type="ECO:0000313" key="12">
    <source>
        <dbReference type="Ensembl" id="ENSLLEP00000008675.1"/>
    </source>
</evidence>
<dbReference type="InterPro" id="IPR000725">
    <property type="entry name" value="Olfact_rcpt"/>
</dbReference>